<dbReference type="PRINTS" id="PR00081">
    <property type="entry name" value="GDHRDH"/>
</dbReference>
<dbReference type="PANTHER" id="PTHR42879">
    <property type="entry name" value="3-OXOACYL-(ACYL-CARRIER-PROTEIN) REDUCTASE"/>
    <property type="match status" value="1"/>
</dbReference>
<evidence type="ECO:0000313" key="2">
    <source>
        <dbReference type="EMBL" id="GCD78291.1"/>
    </source>
</evidence>
<evidence type="ECO:0008006" key="4">
    <source>
        <dbReference type="Google" id="ProtNLM"/>
    </source>
</evidence>
<gene>
    <name evidence="2" type="ORF">JCM31826_17730</name>
</gene>
<name>A0A401XMR0_9FLAO</name>
<comment type="similarity">
    <text evidence="1">Belongs to the short-chain dehydrogenases/reductases (SDR) family.</text>
</comment>
<dbReference type="Gene3D" id="3.40.50.720">
    <property type="entry name" value="NAD(P)-binding Rossmann-like Domain"/>
    <property type="match status" value="1"/>
</dbReference>
<proteinExistence type="inferred from homology"/>
<dbReference type="Pfam" id="PF00106">
    <property type="entry name" value="adh_short"/>
    <property type="match status" value="1"/>
</dbReference>
<dbReference type="SUPFAM" id="SSF51735">
    <property type="entry name" value="NAD(P)-binding Rossmann-fold domains"/>
    <property type="match status" value="1"/>
</dbReference>
<accession>A0A401XMR0</accession>
<sequence length="227" mass="25535">MTERIILTGHTKGIGAEVCKLLAASKKYDVVGIARSQSPIAGIRQFACDLSNSLETQKLCEQLKSENPKYLIVNAGANSIKPAESYSIQEIEHIYQLNLVSPAMLIRACLPALLRNEGHIIVLGSFSALEVRRWNNYYGSAKAGLHHLTKNLFEQYRKQNLRVTLIVPDIVSSDFYAQQEFQPDPSPQYSISPAEVAQLVFDLVEKKTDYVPTEIVIRPQMFKLDRK</sequence>
<dbReference type="InterPro" id="IPR036291">
    <property type="entry name" value="NAD(P)-bd_dom_sf"/>
</dbReference>
<dbReference type="CDD" id="cd05233">
    <property type="entry name" value="SDR_c"/>
    <property type="match status" value="1"/>
</dbReference>
<comment type="caution">
    <text evidence="2">The sequence shown here is derived from an EMBL/GenBank/DDBJ whole genome shotgun (WGS) entry which is preliminary data.</text>
</comment>
<organism evidence="2 3">
    <name type="scientific">Thermaurantimonas aggregans</name>
    <dbReference type="NCBI Taxonomy" id="2173829"/>
    <lineage>
        <taxon>Bacteria</taxon>
        <taxon>Pseudomonadati</taxon>
        <taxon>Bacteroidota</taxon>
        <taxon>Flavobacteriia</taxon>
        <taxon>Flavobacteriales</taxon>
        <taxon>Schleiferiaceae</taxon>
        <taxon>Thermaurantimonas</taxon>
    </lineage>
</organism>
<dbReference type="PANTHER" id="PTHR42879:SF2">
    <property type="entry name" value="3-OXOACYL-[ACYL-CARRIER-PROTEIN] REDUCTASE FABG"/>
    <property type="match status" value="1"/>
</dbReference>
<dbReference type="InterPro" id="IPR002347">
    <property type="entry name" value="SDR_fam"/>
</dbReference>
<dbReference type="RefSeq" id="WP_124398354.1">
    <property type="nucleotide sequence ID" value="NZ_BHZE01000020.1"/>
</dbReference>
<evidence type="ECO:0000256" key="1">
    <source>
        <dbReference type="ARBA" id="ARBA00006484"/>
    </source>
</evidence>
<reference evidence="2 3" key="1">
    <citation type="submission" date="2018-11" db="EMBL/GenBank/DDBJ databases">
        <title>Schleiferia aggregans sp. nov., a moderately thermophilic heterotrophic bacterium isolated from microbial mats at a terrestrial hot spring.</title>
        <authorList>
            <person name="Iino T."/>
            <person name="Ohkuma M."/>
            <person name="Haruta S."/>
        </authorList>
    </citation>
    <scope>NUCLEOTIDE SEQUENCE [LARGE SCALE GENOMIC DNA]</scope>
    <source>
        <strain evidence="2 3">LA</strain>
    </source>
</reference>
<evidence type="ECO:0000313" key="3">
    <source>
        <dbReference type="Proteomes" id="UP000286715"/>
    </source>
</evidence>
<protein>
    <recommendedName>
        <fullName evidence="4">Short-chain dehydrogenase</fullName>
    </recommendedName>
</protein>
<dbReference type="Proteomes" id="UP000286715">
    <property type="component" value="Unassembled WGS sequence"/>
</dbReference>
<dbReference type="OrthoDB" id="9788235at2"/>
<dbReference type="InterPro" id="IPR050259">
    <property type="entry name" value="SDR"/>
</dbReference>
<dbReference type="EMBL" id="BHZE01000020">
    <property type="protein sequence ID" value="GCD78291.1"/>
    <property type="molecule type" value="Genomic_DNA"/>
</dbReference>
<dbReference type="AlphaFoldDB" id="A0A401XMR0"/>
<keyword evidence="3" id="KW-1185">Reference proteome</keyword>